<accession>A0AC61U949</accession>
<name>A0AC61U949_9MICO</name>
<protein>
    <submittedName>
        <fullName evidence="1">Uncharacterized protein</fullName>
    </submittedName>
</protein>
<sequence>MARSRLGYSPALDGVRGLFMLCFMAFHFGVTWLTGARVGINLFFVLSAFLITRLLVEEKITSGGIDAIAFYTAARGDSCPPSSSSRASCSSTPCCGPTTRSDARSAGTSRPPWAMS</sequence>
<dbReference type="EMBL" id="CP087977">
    <property type="protein sequence ID" value="UUZ46499.1"/>
    <property type="molecule type" value="Genomic_DNA"/>
</dbReference>
<organism evidence="1 2">
    <name type="scientific">Janibacter limosus</name>
    <dbReference type="NCBI Taxonomy" id="53458"/>
    <lineage>
        <taxon>Bacteria</taxon>
        <taxon>Bacillati</taxon>
        <taxon>Actinomycetota</taxon>
        <taxon>Actinomycetes</taxon>
        <taxon>Micrococcales</taxon>
        <taxon>Intrasporangiaceae</taxon>
        <taxon>Janibacter</taxon>
    </lineage>
</organism>
<proteinExistence type="predicted"/>
<evidence type="ECO:0000313" key="1">
    <source>
        <dbReference type="EMBL" id="UUZ46499.1"/>
    </source>
</evidence>
<reference evidence="1" key="1">
    <citation type="submission" date="2021-11" db="EMBL/GenBank/DDBJ databases">
        <title>Study of the species diversity of bacterial strains isolated from a unique natural object - Shulgan-Tash cave (Bashkiria).</title>
        <authorList>
            <person name="Sazanova A.L."/>
            <person name="Chirak E.R."/>
            <person name="Safronova V.I."/>
        </authorList>
    </citation>
    <scope>NUCLEOTIDE SEQUENCE</scope>
    <source>
        <strain evidence="1">P1</strain>
    </source>
</reference>
<dbReference type="Proteomes" id="UP001059663">
    <property type="component" value="Chromosome"/>
</dbReference>
<evidence type="ECO:0000313" key="2">
    <source>
        <dbReference type="Proteomes" id="UP001059663"/>
    </source>
</evidence>
<gene>
    <name evidence="1" type="ORF">LP422_03280</name>
</gene>